<dbReference type="GO" id="GO:0045547">
    <property type="term" value="F:ditrans,polycis-polyprenyl diphosphate synthase [(2E,6E)-farnesyl diphosphate specific] activity"/>
    <property type="evidence" value="ECO:0007669"/>
    <property type="project" value="TreeGrafter"/>
</dbReference>
<keyword evidence="2" id="KW-0808">Transferase</keyword>
<organism evidence="3">
    <name type="scientific">marine metagenome</name>
    <dbReference type="NCBI Taxonomy" id="408172"/>
    <lineage>
        <taxon>unclassified sequences</taxon>
        <taxon>metagenomes</taxon>
        <taxon>ecological metagenomes</taxon>
    </lineage>
</organism>
<reference evidence="3" key="1">
    <citation type="submission" date="2018-05" db="EMBL/GenBank/DDBJ databases">
        <authorList>
            <person name="Lanie J.A."/>
            <person name="Ng W.-L."/>
            <person name="Kazmierczak K.M."/>
            <person name="Andrzejewski T.M."/>
            <person name="Davidsen T.M."/>
            <person name="Wayne K.J."/>
            <person name="Tettelin H."/>
            <person name="Glass J.I."/>
            <person name="Rusch D."/>
            <person name="Podicherti R."/>
            <person name="Tsui H.-C.T."/>
            <person name="Winkler M.E."/>
        </authorList>
    </citation>
    <scope>NUCLEOTIDE SEQUENCE</scope>
</reference>
<dbReference type="SUPFAM" id="SSF64005">
    <property type="entry name" value="Undecaprenyl diphosphate synthase"/>
    <property type="match status" value="1"/>
</dbReference>
<dbReference type="Pfam" id="PF01255">
    <property type="entry name" value="Prenyltransf"/>
    <property type="match status" value="1"/>
</dbReference>
<gene>
    <name evidence="3" type="ORF">METZ01_LOCUS436682</name>
</gene>
<dbReference type="PANTHER" id="PTHR10291">
    <property type="entry name" value="DEHYDRODOLICHYL DIPHOSPHATE SYNTHASE FAMILY MEMBER"/>
    <property type="match status" value="1"/>
</dbReference>
<dbReference type="AlphaFoldDB" id="A0A382YMT9"/>
<protein>
    <recommendedName>
        <fullName evidence="4">Di-trans,poly-cis-decaprenylcistransferase</fullName>
    </recommendedName>
</protein>
<evidence type="ECO:0000313" key="3">
    <source>
        <dbReference type="EMBL" id="SVD83828.1"/>
    </source>
</evidence>
<proteinExistence type="predicted"/>
<dbReference type="PROSITE" id="PS01066">
    <property type="entry name" value="UPP_SYNTHASE"/>
    <property type="match status" value="1"/>
</dbReference>
<dbReference type="NCBIfam" id="TIGR00055">
    <property type="entry name" value="uppS"/>
    <property type="match status" value="1"/>
</dbReference>
<dbReference type="InterPro" id="IPR018520">
    <property type="entry name" value="UPP_synth-like_CS"/>
</dbReference>
<dbReference type="GO" id="GO:0016094">
    <property type="term" value="P:polyprenol biosynthetic process"/>
    <property type="evidence" value="ECO:0007669"/>
    <property type="project" value="TreeGrafter"/>
</dbReference>
<dbReference type="InterPro" id="IPR001441">
    <property type="entry name" value="UPP_synth-like"/>
</dbReference>
<dbReference type="InterPro" id="IPR036424">
    <property type="entry name" value="UPP_synth-like_sf"/>
</dbReference>
<evidence type="ECO:0000256" key="1">
    <source>
        <dbReference type="ARBA" id="ARBA00001946"/>
    </source>
</evidence>
<dbReference type="PANTHER" id="PTHR10291:SF0">
    <property type="entry name" value="DEHYDRODOLICHYL DIPHOSPHATE SYNTHASE 2"/>
    <property type="match status" value="1"/>
</dbReference>
<accession>A0A382YMT9</accession>
<dbReference type="Gene3D" id="3.40.1180.10">
    <property type="entry name" value="Decaprenyl diphosphate synthase-like"/>
    <property type="match status" value="1"/>
</dbReference>
<evidence type="ECO:0008006" key="4">
    <source>
        <dbReference type="Google" id="ProtNLM"/>
    </source>
</evidence>
<evidence type="ECO:0000256" key="2">
    <source>
        <dbReference type="ARBA" id="ARBA00022679"/>
    </source>
</evidence>
<sequence>KNIDDIHKQNIKIIFTGIKKKFAPKLKKAIKKSEIKTSKNNKLFVNIALNYGSKSEIIASVKKIIKEKKIINQTNIEKNLFTSEMPDPDILIRTGGRKRLSNFLLWQLAYTELFFVDKLWPDFNTKDYSKILNKFINIKRNFGNI</sequence>
<dbReference type="EMBL" id="UINC01176619">
    <property type="protein sequence ID" value="SVD83828.1"/>
    <property type="molecule type" value="Genomic_DNA"/>
</dbReference>
<name>A0A382YMT9_9ZZZZ</name>
<comment type="cofactor">
    <cofactor evidence="1">
        <name>Mg(2+)</name>
        <dbReference type="ChEBI" id="CHEBI:18420"/>
    </cofactor>
</comment>
<feature type="non-terminal residue" evidence="3">
    <location>
        <position position="1"/>
    </location>
</feature>